<dbReference type="OrthoDB" id="199946at2"/>
<dbReference type="InterPro" id="IPR011712">
    <property type="entry name" value="Sig_transdc_His_kin_sub3_dim/P"/>
</dbReference>
<evidence type="ECO:0000256" key="6">
    <source>
        <dbReference type="ARBA" id="ARBA00022777"/>
    </source>
</evidence>
<keyword evidence="5" id="KW-0547">Nucleotide-binding</keyword>
<reference evidence="12" key="1">
    <citation type="submission" date="2017-02" db="EMBL/GenBank/DDBJ databases">
        <authorList>
            <person name="Varghese N."/>
            <person name="Submissions S."/>
        </authorList>
    </citation>
    <scope>NUCLEOTIDE SEQUENCE [LARGE SCALE GENOMIC DNA]</scope>
    <source>
        <strain evidence="12">DSM 16521</strain>
    </source>
</reference>
<dbReference type="EC" id="2.7.13.3" evidence="2"/>
<dbReference type="Pfam" id="PF02518">
    <property type="entry name" value="HATPase_c"/>
    <property type="match status" value="1"/>
</dbReference>
<dbReference type="InterPro" id="IPR003594">
    <property type="entry name" value="HATPase_dom"/>
</dbReference>
<keyword evidence="12" id="KW-1185">Reference proteome</keyword>
<dbReference type="GO" id="GO:0016020">
    <property type="term" value="C:membrane"/>
    <property type="evidence" value="ECO:0007669"/>
    <property type="project" value="InterPro"/>
</dbReference>
<name>A0A1T4S0H5_9FIRM</name>
<dbReference type="Proteomes" id="UP000189933">
    <property type="component" value="Unassembled WGS sequence"/>
</dbReference>
<evidence type="ECO:0000256" key="4">
    <source>
        <dbReference type="ARBA" id="ARBA00022679"/>
    </source>
</evidence>
<comment type="catalytic activity">
    <reaction evidence="1">
        <text>ATP + protein L-histidine = ADP + protein N-phospho-L-histidine.</text>
        <dbReference type="EC" id="2.7.13.3"/>
    </reaction>
</comment>
<keyword evidence="6 11" id="KW-0418">Kinase</keyword>
<dbReference type="Pfam" id="PF07730">
    <property type="entry name" value="HisKA_3"/>
    <property type="match status" value="1"/>
</dbReference>
<dbReference type="SUPFAM" id="SSF55874">
    <property type="entry name" value="ATPase domain of HSP90 chaperone/DNA topoisomerase II/histidine kinase"/>
    <property type="match status" value="1"/>
</dbReference>
<evidence type="ECO:0000256" key="8">
    <source>
        <dbReference type="ARBA" id="ARBA00023012"/>
    </source>
</evidence>
<dbReference type="Gene3D" id="3.30.565.10">
    <property type="entry name" value="Histidine kinase-like ATPase, C-terminal domain"/>
    <property type="match status" value="1"/>
</dbReference>
<organism evidence="11 12">
    <name type="scientific">Carboxydocella sporoproducens DSM 16521</name>
    <dbReference type="NCBI Taxonomy" id="1121270"/>
    <lineage>
        <taxon>Bacteria</taxon>
        <taxon>Bacillati</taxon>
        <taxon>Bacillota</taxon>
        <taxon>Clostridia</taxon>
        <taxon>Eubacteriales</taxon>
        <taxon>Clostridiales Family XVI. Incertae Sedis</taxon>
        <taxon>Carboxydocella</taxon>
    </lineage>
</organism>
<proteinExistence type="predicted"/>
<keyword evidence="3" id="KW-0597">Phosphoprotein</keyword>
<dbReference type="SMART" id="SM00387">
    <property type="entry name" value="HATPase_c"/>
    <property type="match status" value="1"/>
</dbReference>
<feature type="domain" description="Histidine kinase/HSP90-like ATPase" evidence="10">
    <location>
        <begin position="441"/>
        <end position="534"/>
    </location>
</feature>
<keyword evidence="8" id="KW-0902">Two-component regulatory system</keyword>
<keyword evidence="9" id="KW-0472">Membrane</keyword>
<accession>A0A1T4S0H5</accession>
<evidence type="ECO:0000259" key="10">
    <source>
        <dbReference type="SMART" id="SM00387"/>
    </source>
</evidence>
<dbReference type="PANTHER" id="PTHR24421:SF10">
    <property type="entry name" value="NITRATE_NITRITE SENSOR PROTEIN NARQ"/>
    <property type="match status" value="1"/>
</dbReference>
<dbReference type="CDD" id="cd16917">
    <property type="entry name" value="HATPase_UhpB-NarQ-NarX-like"/>
    <property type="match status" value="1"/>
</dbReference>
<evidence type="ECO:0000256" key="9">
    <source>
        <dbReference type="SAM" id="Phobius"/>
    </source>
</evidence>
<dbReference type="EMBL" id="FUXM01000040">
    <property type="protein sequence ID" value="SKA21725.1"/>
    <property type="molecule type" value="Genomic_DNA"/>
</dbReference>
<keyword evidence="9" id="KW-0812">Transmembrane</keyword>
<dbReference type="InterPro" id="IPR050482">
    <property type="entry name" value="Sensor_HK_TwoCompSys"/>
</dbReference>
<dbReference type="InterPro" id="IPR036890">
    <property type="entry name" value="HATPase_C_sf"/>
</dbReference>
<evidence type="ECO:0000256" key="7">
    <source>
        <dbReference type="ARBA" id="ARBA00022840"/>
    </source>
</evidence>
<evidence type="ECO:0000256" key="5">
    <source>
        <dbReference type="ARBA" id="ARBA00022741"/>
    </source>
</evidence>
<keyword evidence="7" id="KW-0067">ATP-binding</keyword>
<evidence type="ECO:0000313" key="11">
    <source>
        <dbReference type="EMBL" id="SKA21725.1"/>
    </source>
</evidence>
<feature type="transmembrane region" description="Helical" evidence="9">
    <location>
        <begin position="158"/>
        <end position="180"/>
    </location>
</feature>
<gene>
    <name evidence="11" type="ORF">SAMN02745885_02369</name>
</gene>
<dbReference type="AlphaFoldDB" id="A0A1T4S0H5"/>
<dbReference type="GO" id="GO:0046983">
    <property type="term" value="F:protein dimerization activity"/>
    <property type="evidence" value="ECO:0007669"/>
    <property type="project" value="InterPro"/>
</dbReference>
<keyword evidence="4" id="KW-0808">Transferase</keyword>
<dbReference type="GO" id="GO:0005524">
    <property type="term" value="F:ATP binding"/>
    <property type="evidence" value="ECO:0007669"/>
    <property type="project" value="UniProtKB-KW"/>
</dbReference>
<evidence type="ECO:0000256" key="1">
    <source>
        <dbReference type="ARBA" id="ARBA00000085"/>
    </source>
</evidence>
<evidence type="ECO:0000256" key="2">
    <source>
        <dbReference type="ARBA" id="ARBA00012438"/>
    </source>
</evidence>
<evidence type="ECO:0000313" key="12">
    <source>
        <dbReference type="Proteomes" id="UP000189933"/>
    </source>
</evidence>
<sequence>MTTKKRILLLTAAGILIIQGTILALINILWGEGESKQRESQLLGLVRAIDAEVNTEADLRETVRYNQLFRSLQELNPELREIQLLAPIHGKYFVVAATDRTQIGRPVSTLELMDLKSGSSTWRQQELIAPLHVGHFPIAALKIQLDASQASKNRRERLLVLAVLGLVSSLMVLALIAWFLKRLEEKNRLTAQLASLSQQLLTYSQLNQQLAGLLADFAALAGCSGLAVAGKMEDDNWNWLVLPEQDSWQSWDSLWPQVWRAAETNQVRQWPAEEATYELFPLFSRGKVQGVLVARWQQMPGRESSYVIQALSGNLALLLDNLRLRQDEEANALAGERLRIAREMHDGIAQGLAYIKIRLNQLGRCLPLEGHQEAAAEIAELVGVVEDLWQEVRSFIWSLKATNATQGLLTFLRSYGQEFGRRHGLQVELHHSGQEPRLPAKAYQQVVRIVQEALHNVAKHARASRVDISLGCAEQRWWLMLADNGQGFDLEQTGANSYGLSIMAERAAEAGLEFTIESEPGQGTVIRLAGRWEHE</sequence>
<dbReference type="Gene3D" id="1.20.5.1930">
    <property type="match status" value="1"/>
</dbReference>
<evidence type="ECO:0000256" key="3">
    <source>
        <dbReference type="ARBA" id="ARBA00022553"/>
    </source>
</evidence>
<dbReference type="GO" id="GO:0000155">
    <property type="term" value="F:phosphorelay sensor kinase activity"/>
    <property type="evidence" value="ECO:0007669"/>
    <property type="project" value="InterPro"/>
</dbReference>
<keyword evidence="9" id="KW-1133">Transmembrane helix</keyword>
<dbReference type="PANTHER" id="PTHR24421">
    <property type="entry name" value="NITRATE/NITRITE SENSOR PROTEIN NARX-RELATED"/>
    <property type="match status" value="1"/>
</dbReference>
<feature type="transmembrane region" description="Helical" evidence="9">
    <location>
        <begin position="6"/>
        <end position="30"/>
    </location>
</feature>
<protein>
    <recommendedName>
        <fullName evidence="2">histidine kinase</fullName>
        <ecNumber evidence="2">2.7.13.3</ecNumber>
    </recommendedName>
</protein>
<dbReference type="RefSeq" id="WP_078666362.1">
    <property type="nucleotide sequence ID" value="NZ_FUXM01000040.1"/>
</dbReference>